<feature type="domain" description="PAS" evidence="2">
    <location>
        <begin position="183"/>
        <end position="253"/>
    </location>
</feature>
<dbReference type="SUPFAM" id="SSF55073">
    <property type="entry name" value="Nucleotide cyclase"/>
    <property type="match status" value="1"/>
</dbReference>
<proteinExistence type="predicted"/>
<feature type="domain" description="EAL" evidence="4">
    <location>
        <begin position="484"/>
        <end position="735"/>
    </location>
</feature>
<evidence type="ECO:0000259" key="2">
    <source>
        <dbReference type="PROSITE" id="PS50112"/>
    </source>
</evidence>
<dbReference type="InterPro" id="IPR013767">
    <property type="entry name" value="PAS_fold"/>
</dbReference>
<keyword evidence="1" id="KW-0812">Transmembrane</keyword>
<dbReference type="PROSITE" id="PS50883">
    <property type="entry name" value="EAL"/>
    <property type="match status" value="1"/>
</dbReference>
<dbReference type="Gene3D" id="3.20.20.450">
    <property type="entry name" value="EAL domain"/>
    <property type="match status" value="1"/>
</dbReference>
<dbReference type="GO" id="GO:0006355">
    <property type="term" value="P:regulation of DNA-templated transcription"/>
    <property type="evidence" value="ECO:0007669"/>
    <property type="project" value="InterPro"/>
</dbReference>
<dbReference type="PANTHER" id="PTHR44757">
    <property type="entry name" value="DIGUANYLATE CYCLASE DGCP"/>
    <property type="match status" value="1"/>
</dbReference>
<evidence type="ECO:0000259" key="4">
    <source>
        <dbReference type="PROSITE" id="PS50883"/>
    </source>
</evidence>
<evidence type="ECO:0000259" key="5">
    <source>
        <dbReference type="PROSITE" id="PS50887"/>
    </source>
</evidence>
<feature type="transmembrane region" description="Helical" evidence="1">
    <location>
        <begin position="12"/>
        <end position="33"/>
    </location>
</feature>
<keyword evidence="1" id="KW-0472">Membrane</keyword>
<dbReference type="SMART" id="SM00052">
    <property type="entry name" value="EAL"/>
    <property type="match status" value="1"/>
</dbReference>
<dbReference type="RefSeq" id="WP_083971910.1">
    <property type="nucleotide sequence ID" value="NZ_BBRC01000013.1"/>
</dbReference>
<dbReference type="AlphaFoldDB" id="A0A7Y9ZEA8"/>
<keyword evidence="7" id="KW-1185">Reference proteome</keyword>
<dbReference type="InterPro" id="IPR000014">
    <property type="entry name" value="PAS"/>
</dbReference>
<feature type="domain" description="PAS" evidence="2">
    <location>
        <begin position="52"/>
        <end position="96"/>
    </location>
</feature>
<dbReference type="Pfam" id="PF00990">
    <property type="entry name" value="GGDEF"/>
    <property type="match status" value="1"/>
</dbReference>
<name>A0A7Y9ZEA8_9MICO</name>
<dbReference type="Pfam" id="PF00989">
    <property type="entry name" value="PAS"/>
    <property type="match status" value="1"/>
</dbReference>
<dbReference type="CDD" id="cd01948">
    <property type="entry name" value="EAL"/>
    <property type="match status" value="1"/>
</dbReference>
<dbReference type="SUPFAM" id="SSF141868">
    <property type="entry name" value="EAL domain-like"/>
    <property type="match status" value="1"/>
</dbReference>
<dbReference type="EMBL" id="JACBZO010000001">
    <property type="protein sequence ID" value="NYI41801.1"/>
    <property type="molecule type" value="Genomic_DNA"/>
</dbReference>
<comment type="caution">
    <text evidence="6">The sequence shown here is derived from an EMBL/GenBank/DDBJ whole genome shotgun (WGS) entry which is preliminary data.</text>
</comment>
<dbReference type="Gene3D" id="3.30.70.270">
    <property type="match status" value="1"/>
</dbReference>
<evidence type="ECO:0000259" key="3">
    <source>
        <dbReference type="PROSITE" id="PS50113"/>
    </source>
</evidence>
<dbReference type="InterPro" id="IPR035919">
    <property type="entry name" value="EAL_sf"/>
</dbReference>
<dbReference type="CDD" id="cd01949">
    <property type="entry name" value="GGDEF"/>
    <property type="match status" value="1"/>
</dbReference>
<dbReference type="Pfam" id="PF00563">
    <property type="entry name" value="EAL"/>
    <property type="match status" value="1"/>
</dbReference>
<dbReference type="SMART" id="SM00091">
    <property type="entry name" value="PAS"/>
    <property type="match status" value="2"/>
</dbReference>
<organism evidence="6 7">
    <name type="scientific">Demequina lutea</name>
    <dbReference type="NCBI Taxonomy" id="431489"/>
    <lineage>
        <taxon>Bacteria</taxon>
        <taxon>Bacillati</taxon>
        <taxon>Actinomycetota</taxon>
        <taxon>Actinomycetes</taxon>
        <taxon>Micrococcales</taxon>
        <taxon>Demequinaceae</taxon>
        <taxon>Demequina</taxon>
    </lineage>
</organism>
<evidence type="ECO:0000256" key="1">
    <source>
        <dbReference type="SAM" id="Phobius"/>
    </source>
</evidence>
<reference evidence="6 7" key="1">
    <citation type="submission" date="2020-07" db="EMBL/GenBank/DDBJ databases">
        <title>Sequencing the genomes of 1000 actinobacteria strains.</title>
        <authorList>
            <person name="Klenk H.-P."/>
        </authorList>
    </citation>
    <scope>NUCLEOTIDE SEQUENCE [LARGE SCALE GENOMIC DNA]</scope>
    <source>
        <strain evidence="6 7">DSM 19970</strain>
    </source>
</reference>
<dbReference type="Proteomes" id="UP000547973">
    <property type="component" value="Unassembled WGS sequence"/>
</dbReference>
<dbReference type="OrthoDB" id="23692at2"/>
<dbReference type="PROSITE" id="PS50887">
    <property type="entry name" value="GGDEF"/>
    <property type="match status" value="1"/>
</dbReference>
<dbReference type="CDD" id="cd00130">
    <property type="entry name" value="PAS"/>
    <property type="match status" value="2"/>
</dbReference>
<dbReference type="InterPro" id="IPR052155">
    <property type="entry name" value="Biofilm_reg_signaling"/>
</dbReference>
<dbReference type="InterPro" id="IPR000700">
    <property type="entry name" value="PAS-assoc_C"/>
</dbReference>
<accession>A0A7Y9ZEA8</accession>
<keyword evidence="1" id="KW-1133">Transmembrane helix</keyword>
<evidence type="ECO:0000313" key="6">
    <source>
        <dbReference type="EMBL" id="NYI41801.1"/>
    </source>
</evidence>
<dbReference type="InterPro" id="IPR029787">
    <property type="entry name" value="Nucleotide_cyclase"/>
</dbReference>
<dbReference type="PROSITE" id="PS50112">
    <property type="entry name" value="PAS"/>
    <property type="match status" value="2"/>
</dbReference>
<dbReference type="SMART" id="SM00086">
    <property type="entry name" value="PAC"/>
    <property type="match status" value="1"/>
</dbReference>
<dbReference type="PANTHER" id="PTHR44757:SF2">
    <property type="entry name" value="BIOFILM ARCHITECTURE MAINTENANCE PROTEIN MBAA"/>
    <property type="match status" value="1"/>
</dbReference>
<feature type="domain" description="PAC" evidence="3">
    <location>
        <begin position="257"/>
        <end position="309"/>
    </location>
</feature>
<protein>
    <submittedName>
        <fullName evidence="6">Diguanylate cyclase (GGDEF)-like protein/PAS domain S-box-containing protein</fullName>
    </submittedName>
</protein>
<dbReference type="InterPro" id="IPR035965">
    <property type="entry name" value="PAS-like_dom_sf"/>
</dbReference>
<dbReference type="NCBIfam" id="TIGR00229">
    <property type="entry name" value="sensory_box"/>
    <property type="match status" value="1"/>
</dbReference>
<sequence>MGGFLELLQKPNVATGVAVFVLVALAGVFVSFIRSGRVRRSRDLALRKERSMRKQFEAILSSARDGVLIISRTSEIVVLTDMAAHMMGIDKSAVLGTPLGQLPFKAVDEHGRPLLVQEVFAPGRDDDRPRVIGVPGRRGSEDVRWLQVKSRKVPDAVDGDSATVTTLMDTSGLQEAAEALNRSDAQFRRAMENAPVGMALVDLEWRLMAVNRAFATMMGSTVAALRGTPFSALSHPRDVQAEREQLQRLYDGLQNHFSLEKRYVRADGNVVWAVLDVALVRYAGGAPDHYVVQVRDSTDDRLHSELMAHRAMHDPLTGLANRTLMQEVLQKVLDQPDATSRVGVIAVDLDGFKGLNDRFGHAAGDSALVHVAGVLRSATAGRGTVARIGGDEFVIVVQDSDCGKALYEIAGAIHAGLKRPLQVKRHQLNLHCSVGIAMADGDTVAGGAPSLLSAADAAMYRAKALGKSRTEVYDPSMQSTNDHHSVLGGELAKAIEHGDLVLHYQPVMDLASRSVVGYEALVRWQHPTRGLLLPGAFLGLLDDRKLATELGTALVELAAAFLAQFPEPGVWVSLNVSADQLGDSEFANSVLSAIARYRLSPQRLVVELTEASLVAPNTRIRHELTELRNAGVPILLDDFGTGVSPLSYLRDLPVSGVKLDMSFVAGIPEDPSGARVSRALGALARELGLATIAEGIETESQADFLSRCGWKYGQGWLFGVAQPAAAVFAMGLPFMESLIEARPQELDNPFDLPSARSAH</sequence>
<dbReference type="InterPro" id="IPR043128">
    <property type="entry name" value="Rev_trsase/Diguanyl_cyclase"/>
</dbReference>
<dbReference type="NCBIfam" id="TIGR00254">
    <property type="entry name" value="GGDEF"/>
    <property type="match status" value="1"/>
</dbReference>
<dbReference type="InterPro" id="IPR001633">
    <property type="entry name" value="EAL_dom"/>
</dbReference>
<dbReference type="SMART" id="SM00267">
    <property type="entry name" value="GGDEF"/>
    <property type="match status" value="1"/>
</dbReference>
<feature type="domain" description="GGDEF" evidence="5">
    <location>
        <begin position="340"/>
        <end position="475"/>
    </location>
</feature>
<evidence type="ECO:0000313" key="7">
    <source>
        <dbReference type="Proteomes" id="UP000547973"/>
    </source>
</evidence>
<dbReference type="PROSITE" id="PS50113">
    <property type="entry name" value="PAC"/>
    <property type="match status" value="1"/>
</dbReference>
<gene>
    <name evidence="6" type="ORF">BKA03_001920</name>
</gene>
<dbReference type="InterPro" id="IPR000160">
    <property type="entry name" value="GGDEF_dom"/>
</dbReference>
<dbReference type="InterPro" id="IPR001610">
    <property type="entry name" value="PAC"/>
</dbReference>
<dbReference type="Gene3D" id="3.30.450.20">
    <property type="entry name" value="PAS domain"/>
    <property type="match status" value="2"/>
</dbReference>
<dbReference type="SUPFAM" id="SSF55785">
    <property type="entry name" value="PYP-like sensor domain (PAS domain)"/>
    <property type="match status" value="2"/>
</dbReference>